<dbReference type="eggNOG" id="ENOG5032S0D">
    <property type="taxonomic scope" value="Bacteria"/>
</dbReference>
<dbReference type="Proteomes" id="UP000004169">
    <property type="component" value="Unassembled WGS sequence"/>
</dbReference>
<organism evidence="2 3">
    <name type="scientific">Magnetospirillum molischianum DSM 120</name>
    <dbReference type="NCBI Taxonomy" id="1150626"/>
    <lineage>
        <taxon>Bacteria</taxon>
        <taxon>Pseudomonadati</taxon>
        <taxon>Pseudomonadota</taxon>
        <taxon>Alphaproteobacteria</taxon>
        <taxon>Rhodospirillales</taxon>
        <taxon>Rhodospirillaceae</taxon>
        <taxon>Magnetospirillum</taxon>
    </lineage>
</organism>
<keyword evidence="3" id="KW-1185">Reference proteome</keyword>
<evidence type="ECO:0000256" key="1">
    <source>
        <dbReference type="SAM" id="MobiDB-lite"/>
    </source>
</evidence>
<dbReference type="RefSeq" id="WP_002727718.1">
    <property type="nucleotide sequence ID" value="NZ_CAHP01000015.1"/>
</dbReference>
<sequence length="204" mass="20617">MRPLKSVALTISTLLVLSGCSSTPLGPRVQVLPAANKPFEVFRMEQAECKQYAADQINGQSDNANERALGAALIGGALGAGLGAAVGGGRGAAIGAAGGGVLGTAVGASNSQHSQGGIQQQYDNAYTQCMYAKGNQVAQPVHTVVQPVVVYPQQPTVVYSPPPTVYYAVPPTVTYAPPPGATYAPPPGATYAPPPPPGTPAPQQ</sequence>
<dbReference type="PROSITE" id="PS51257">
    <property type="entry name" value="PROKAR_LIPOPROTEIN"/>
    <property type="match status" value="1"/>
</dbReference>
<dbReference type="OrthoDB" id="7226303at2"/>
<dbReference type="AlphaFoldDB" id="H8FRK9"/>
<evidence type="ECO:0000313" key="2">
    <source>
        <dbReference type="EMBL" id="CCG40997.1"/>
    </source>
</evidence>
<feature type="region of interest" description="Disordered" evidence="1">
    <location>
        <begin position="177"/>
        <end position="204"/>
    </location>
</feature>
<gene>
    <name evidence="2" type="ORF">PHAMO_220115</name>
</gene>
<evidence type="ECO:0008006" key="4">
    <source>
        <dbReference type="Google" id="ProtNLM"/>
    </source>
</evidence>
<dbReference type="STRING" id="1150626.PHAMO_220115"/>
<protein>
    <recommendedName>
        <fullName evidence="4">Glycine-zipper-containing OmpA-like membrane domain-containing protein</fullName>
    </recommendedName>
</protein>
<proteinExistence type="predicted"/>
<reference evidence="2 3" key="1">
    <citation type="journal article" date="2012" name="J. Bacteriol.">
        <title>Draft Genome Sequence of the Purple Photosynthetic Bacterium Phaeospirillum molischianum DSM120, a Particularly Versatile Bacterium.</title>
        <authorList>
            <person name="Duquesne K."/>
            <person name="Prima V."/>
            <person name="Ji B."/>
            <person name="Rouy Z."/>
            <person name="Medigue C."/>
            <person name="Talla E."/>
            <person name="Sturgis J.N."/>
        </authorList>
    </citation>
    <scope>NUCLEOTIDE SEQUENCE [LARGE SCALE GENOMIC DNA]</scope>
    <source>
        <strain evidence="3">DSM120</strain>
    </source>
</reference>
<dbReference type="EMBL" id="CAHP01000015">
    <property type="protein sequence ID" value="CCG40997.1"/>
    <property type="molecule type" value="Genomic_DNA"/>
</dbReference>
<accession>H8FRK9</accession>
<evidence type="ECO:0000313" key="3">
    <source>
        <dbReference type="Proteomes" id="UP000004169"/>
    </source>
</evidence>
<name>H8FRK9_MAGML</name>
<comment type="caution">
    <text evidence="2">The sequence shown here is derived from an EMBL/GenBank/DDBJ whole genome shotgun (WGS) entry which is preliminary data.</text>
</comment>